<evidence type="ECO:0000313" key="1">
    <source>
        <dbReference type="EMBL" id="RKQ57927.1"/>
    </source>
</evidence>
<evidence type="ECO:0000313" key="2">
    <source>
        <dbReference type="Proteomes" id="UP000279384"/>
    </source>
</evidence>
<dbReference type="Pfam" id="PF09485">
    <property type="entry name" value="CRISPR_Cse2"/>
    <property type="match status" value="1"/>
</dbReference>
<dbReference type="AlphaFoldDB" id="A0A495BAM2"/>
<name>A0A495BAM2_VOGIN</name>
<dbReference type="Gene3D" id="1.10.520.40">
    <property type="entry name" value="CRISPR-associated protein Cse2"/>
    <property type="match status" value="1"/>
</dbReference>
<reference evidence="1 2" key="1">
    <citation type="submission" date="2018-10" db="EMBL/GenBank/DDBJ databases">
        <title>Genomic Encyclopedia of Type Strains, Phase IV (KMG-IV): sequencing the most valuable type-strain genomes for metagenomic binning, comparative biology and taxonomic classification.</title>
        <authorList>
            <person name="Goeker M."/>
        </authorList>
    </citation>
    <scope>NUCLEOTIDE SEQUENCE [LARGE SCALE GENOMIC DNA]</scope>
    <source>
        <strain evidence="1 2">DSM 3303</strain>
    </source>
</reference>
<accession>A0A495BAM2</accession>
<dbReference type="InterPro" id="IPR038287">
    <property type="entry name" value="Cse2_sf"/>
</dbReference>
<gene>
    <name evidence="1" type="ORF">C8E02_2231</name>
</gene>
<dbReference type="EMBL" id="RBID01000015">
    <property type="protein sequence ID" value="RKQ57927.1"/>
    <property type="molecule type" value="Genomic_DNA"/>
</dbReference>
<dbReference type="Proteomes" id="UP000279384">
    <property type="component" value="Unassembled WGS sequence"/>
</dbReference>
<dbReference type="CDD" id="cd09731">
    <property type="entry name" value="Cse2_I-E"/>
    <property type="match status" value="1"/>
</dbReference>
<dbReference type="NCBIfam" id="TIGR02548">
    <property type="entry name" value="casB_cse2"/>
    <property type="match status" value="1"/>
</dbReference>
<dbReference type="InterPro" id="IPR013382">
    <property type="entry name" value="CRISPR-assoc_prot_Cse2"/>
</dbReference>
<proteinExistence type="predicted"/>
<comment type="caution">
    <text evidence="1">The sequence shown here is derived from an EMBL/GenBank/DDBJ whole genome shotgun (WGS) entry which is preliminary data.</text>
</comment>
<sequence length="175" mass="19324">MTEVKPDKAASFVGHVLSRCQDDKGFAARLRRADNPATEYQSWDVLASFGIGLEYDHPRLAYQTVAASIARAKDTANGSLTLGRAIAACYEDGNNSDQAKARLRRLLACDDVAELCRILRGQLSLIDSKAGQALDYQRLLKQLLAFHFDAQRVKAQWAQEFYGKADDKPDSEDAA</sequence>
<dbReference type="RefSeq" id="WP_047965633.1">
    <property type="nucleotide sequence ID" value="NZ_RBID01000015.1"/>
</dbReference>
<organism evidence="1 2">
    <name type="scientific">Vogesella indigofera</name>
    <name type="common">Pseudomonas indigofera</name>
    <dbReference type="NCBI Taxonomy" id="45465"/>
    <lineage>
        <taxon>Bacteria</taxon>
        <taxon>Pseudomonadati</taxon>
        <taxon>Pseudomonadota</taxon>
        <taxon>Betaproteobacteria</taxon>
        <taxon>Neisseriales</taxon>
        <taxon>Chromobacteriaceae</taxon>
        <taxon>Vogesella</taxon>
    </lineage>
</organism>
<protein>
    <submittedName>
        <fullName evidence="1">CRISPR-associated Cse2 family protein</fullName>
    </submittedName>
</protein>